<sequence>MPGGEMTITLQDVAILFGLRVHGYPFTGSTDIDWHALCEELLGVRPIETDIRGASLTVRFITTHFSHLPPGVVDEVMLHRHARVYLLLLVGGSLFPDKKGVYIQLAILPMLRDFGETAQYSWGSATLAHLYQELCRASLDNAETIARPLELLQLWSWERLHVDRPSRSLAHAPVPINDRFPQDALGSRWRVSLSHADTPHHVLVTYRDEFNQQRSDQFGLIQGIPSTPLIDFDLHSIDRRGRAQFDWRLYYDHYVAFWEARGDHIVTAEAIEPHMDYHAPYMTWYHPIIRHFITPMDDFEPMRYRLLPYLPTYWFIETMTFIISRGGHALEDSDSDACRTGIVDIIHRATDVMCIIREDYRIPHVEHGGGRSLAQSTVAQPPSVQHPTYLDLPSVQTSTSLDPPSVQPPISLDLSSVQTPTSSGPPSAQPLTSSDPPSA</sequence>
<feature type="domain" description="Aminotransferase-like plant mobile" evidence="2">
    <location>
        <begin position="1"/>
        <end position="213"/>
    </location>
</feature>
<dbReference type="InterPro" id="IPR019557">
    <property type="entry name" value="AminoTfrase-like_pln_mobile"/>
</dbReference>
<organism evidence="3 4">
    <name type="scientific">Vitis vinifera</name>
    <name type="common">Grape</name>
    <dbReference type="NCBI Taxonomy" id="29760"/>
    <lineage>
        <taxon>Eukaryota</taxon>
        <taxon>Viridiplantae</taxon>
        <taxon>Streptophyta</taxon>
        <taxon>Embryophyta</taxon>
        <taxon>Tracheophyta</taxon>
        <taxon>Spermatophyta</taxon>
        <taxon>Magnoliopsida</taxon>
        <taxon>eudicotyledons</taxon>
        <taxon>Gunneridae</taxon>
        <taxon>Pentapetalae</taxon>
        <taxon>rosids</taxon>
        <taxon>Vitales</taxon>
        <taxon>Vitaceae</taxon>
        <taxon>Viteae</taxon>
        <taxon>Vitis</taxon>
    </lineage>
</organism>
<protein>
    <submittedName>
        <fullName evidence="3">Serine/threonine-protein phosphatase 7 long form-like</fullName>
    </submittedName>
</protein>
<dbReference type="Proteomes" id="UP000288805">
    <property type="component" value="Unassembled WGS sequence"/>
</dbReference>
<feature type="region of interest" description="Disordered" evidence="1">
    <location>
        <begin position="367"/>
        <end position="439"/>
    </location>
</feature>
<feature type="compositionally biased region" description="Polar residues" evidence="1">
    <location>
        <begin position="373"/>
        <end position="386"/>
    </location>
</feature>
<feature type="compositionally biased region" description="Polar residues" evidence="1">
    <location>
        <begin position="413"/>
        <end position="439"/>
    </location>
</feature>
<dbReference type="AlphaFoldDB" id="A0A438JMK7"/>
<name>A0A438JMK7_VITVI</name>
<proteinExistence type="predicted"/>
<dbReference type="Pfam" id="PF10536">
    <property type="entry name" value="PMD"/>
    <property type="match status" value="1"/>
</dbReference>
<comment type="caution">
    <text evidence="3">The sequence shown here is derived from an EMBL/GenBank/DDBJ whole genome shotgun (WGS) entry which is preliminary data.</text>
</comment>
<dbReference type="PANTHER" id="PTHR46033">
    <property type="entry name" value="PROTEIN MAIN-LIKE 2"/>
    <property type="match status" value="1"/>
</dbReference>
<gene>
    <name evidence="3" type="primary">MAIL3_243</name>
    <name evidence="3" type="ORF">CK203_016161</name>
</gene>
<dbReference type="EMBL" id="QGNW01000035">
    <property type="protein sequence ID" value="RVX10193.1"/>
    <property type="molecule type" value="Genomic_DNA"/>
</dbReference>
<dbReference type="PANTHER" id="PTHR46033:SF8">
    <property type="entry name" value="PROTEIN MAINTENANCE OF MERISTEMS-LIKE"/>
    <property type="match status" value="1"/>
</dbReference>
<reference evidence="3 4" key="1">
    <citation type="journal article" date="2018" name="PLoS Genet.">
        <title>Population sequencing reveals clonal diversity and ancestral inbreeding in the grapevine cultivar Chardonnay.</title>
        <authorList>
            <person name="Roach M.J."/>
            <person name="Johnson D.L."/>
            <person name="Bohlmann J."/>
            <person name="van Vuuren H.J."/>
            <person name="Jones S.J."/>
            <person name="Pretorius I.S."/>
            <person name="Schmidt S.A."/>
            <person name="Borneman A.R."/>
        </authorList>
    </citation>
    <scope>NUCLEOTIDE SEQUENCE [LARGE SCALE GENOMIC DNA]</scope>
    <source>
        <strain evidence="4">cv. Chardonnay</strain>
        <tissue evidence="3">Leaf</tissue>
    </source>
</reference>
<dbReference type="GO" id="GO:0010073">
    <property type="term" value="P:meristem maintenance"/>
    <property type="evidence" value="ECO:0007669"/>
    <property type="project" value="InterPro"/>
</dbReference>
<evidence type="ECO:0000313" key="3">
    <source>
        <dbReference type="EMBL" id="RVX10193.1"/>
    </source>
</evidence>
<evidence type="ECO:0000259" key="2">
    <source>
        <dbReference type="Pfam" id="PF10536"/>
    </source>
</evidence>
<evidence type="ECO:0000313" key="4">
    <source>
        <dbReference type="Proteomes" id="UP000288805"/>
    </source>
</evidence>
<accession>A0A438JMK7</accession>
<evidence type="ECO:0000256" key="1">
    <source>
        <dbReference type="SAM" id="MobiDB-lite"/>
    </source>
</evidence>
<dbReference type="InterPro" id="IPR044824">
    <property type="entry name" value="MAIN-like"/>
</dbReference>